<dbReference type="AlphaFoldDB" id="A0A5K8A8V0"/>
<protein>
    <recommendedName>
        <fullName evidence="3">Transposase IS4-like domain-containing protein</fullName>
    </recommendedName>
</protein>
<accession>A0A5K8A8V0</accession>
<evidence type="ECO:0000313" key="1">
    <source>
        <dbReference type="EMBL" id="BBO88480.1"/>
    </source>
</evidence>
<dbReference type="PANTHER" id="PTHR30298">
    <property type="entry name" value="H REPEAT-ASSOCIATED PREDICTED TRANSPOSASE"/>
    <property type="match status" value="1"/>
</dbReference>
<evidence type="ECO:0000313" key="2">
    <source>
        <dbReference type="Proteomes" id="UP000422108"/>
    </source>
</evidence>
<dbReference type="Proteomes" id="UP000422108">
    <property type="component" value="Chromosome"/>
</dbReference>
<proteinExistence type="predicted"/>
<name>A0A5K8A8V0_9BACT</name>
<evidence type="ECO:0008006" key="3">
    <source>
        <dbReference type="Google" id="ProtNLM"/>
    </source>
</evidence>
<reference evidence="1 2" key="1">
    <citation type="submission" date="2019-11" db="EMBL/GenBank/DDBJ databases">
        <title>Comparative genomics of hydrocarbon-degrading Desulfosarcina strains.</title>
        <authorList>
            <person name="Watanabe M."/>
            <person name="Kojima H."/>
            <person name="Fukui M."/>
        </authorList>
    </citation>
    <scope>NUCLEOTIDE SEQUENCE [LARGE SCALE GENOMIC DNA]</scope>
    <source>
        <strain evidence="2">oXyS1</strain>
    </source>
</reference>
<dbReference type="EMBL" id="AP021879">
    <property type="protein sequence ID" value="BBO88480.1"/>
    <property type="molecule type" value="Genomic_DNA"/>
</dbReference>
<keyword evidence="2" id="KW-1185">Reference proteome</keyword>
<dbReference type="PANTHER" id="PTHR30298:SF0">
    <property type="entry name" value="PROTEIN YBFL-RELATED"/>
    <property type="match status" value="1"/>
</dbReference>
<dbReference type="InterPro" id="IPR051698">
    <property type="entry name" value="Transposase_11-like"/>
</dbReference>
<sequence length="62" mass="7353">MDVSFREDHCRVRKDHALENFVILRHMAMNLLKREKTLKGGIQTKRLKAAWDENYLIKILSA</sequence>
<organism evidence="1 2">
    <name type="scientific">Desulfosarcina ovata subsp. ovata</name>
    <dbReference type="NCBI Taxonomy" id="2752305"/>
    <lineage>
        <taxon>Bacteria</taxon>
        <taxon>Pseudomonadati</taxon>
        <taxon>Thermodesulfobacteriota</taxon>
        <taxon>Desulfobacteria</taxon>
        <taxon>Desulfobacterales</taxon>
        <taxon>Desulfosarcinaceae</taxon>
        <taxon>Desulfosarcina</taxon>
    </lineage>
</organism>
<gene>
    <name evidence="1" type="ORF">DSCOOX_16600</name>
</gene>